<evidence type="ECO:0000313" key="3">
    <source>
        <dbReference type="Proteomes" id="UP000006753"/>
    </source>
</evidence>
<dbReference type="KEGG" id="mbe:MBM_01113"/>
<evidence type="ECO:0000256" key="1">
    <source>
        <dbReference type="SAM" id="Phobius"/>
    </source>
</evidence>
<keyword evidence="1" id="KW-1133">Transmembrane helix</keyword>
<dbReference type="Proteomes" id="UP000006753">
    <property type="component" value="Unassembled WGS sequence"/>
</dbReference>
<dbReference type="EMBL" id="JH921429">
    <property type="protein sequence ID" value="EKD20431.1"/>
    <property type="molecule type" value="Genomic_DNA"/>
</dbReference>
<feature type="transmembrane region" description="Helical" evidence="1">
    <location>
        <begin position="223"/>
        <end position="250"/>
    </location>
</feature>
<name>K1X5L6_MARBU</name>
<gene>
    <name evidence="2" type="ORF">MBM_01113</name>
</gene>
<reference evidence="2 3" key="1">
    <citation type="journal article" date="2012" name="BMC Genomics">
        <title>Sequencing the genome of Marssonina brunnea reveals fungus-poplar co-evolution.</title>
        <authorList>
            <person name="Zhu S."/>
            <person name="Cao Y.-Z."/>
            <person name="Jiang C."/>
            <person name="Tan B.-Y."/>
            <person name="Wang Z."/>
            <person name="Feng S."/>
            <person name="Zhang L."/>
            <person name="Su X.-H."/>
            <person name="Brejova B."/>
            <person name="Vinar T."/>
            <person name="Xu M."/>
            <person name="Wang M.-X."/>
            <person name="Zhang S.-G."/>
            <person name="Huang M.-R."/>
            <person name="Wu R."/>
            <person name="Zhou Y."/>
        </authorList>
    </citation>
    <scope>NUCLEOTIDE SEQUENCE [LARGE SCALE GENOMIC DNA]</scope>
    <source>
        <strain evidence="2 3">MB_m1</strain>
    </source>
</reference>
<dbReference type="OrthoDB" id="10290275at2759"/>
<keyword evidence="3" id="KW-1185">Reference proteome</keyword>
<protein>
    <submittedName>
        <fullName evidence="2">Uncharacterized protein</fullName>
    </submittedName>
</protein>
<dbReference type="InParanoid" id="K1X5L6"/>
<keyword evidence="1" id="KW-0472">Membrane</keyword>
<proteinExistence type="predicted"/>
<dbReference type="AlphaFoldDB" id="K1X5L6"/>
<dbReference type="GeneID" id="18757048"/>
<organism evidence="2 3">
    <name type="scientific">Marssonina brunnea f. sp. multigermtubi (strain MB_m1)</name>
    <name type="common">Marssonina leaf spot fungus</name>
    <dbReference type="NCBI Taxonomy" id="1072389"/>
    <lineage>
        <taxon>Eukaryota</taxon>
        <taxon>Fungi</taxon>
        <taxon>Dikarya</taxon>
        <taxon>Ascomycota</taxon>
        <taxon>Pezizomycotina</taxon>
        <taxon>Leotiomycetes</taxon>
        <taxon>Helotiales</taxon>
        <taxon>Drepanopezizaceae</taxon>
        <taxon>Drepanopeziza</taxon>
    </lineage>
</organism>
<accession>K1X5L6</accession>
<feature type="transmembrane region" description="Helical" evidence="1">
    <location>
        <begin position="175"/>
        <end position="197"/>
    </location>
</feature>
<evidence type="ECO:0000313" key="2">
    <source>
        <dbReference type="EMBL" id="EKD20431.1"/>
    </source>
</evidence>
<keyword evidence="1" id="KW-0812">Transmembrane</keyword>
<dbReference type="HOGENOM" id="CLU_1090189_0_0_1"/>
<sequence>MATGRCFAIELGSITLTPKSIHLDIETRPRVPSYIETANVLNMALSQQPWELSRIQSITESHFDDPNCSLLKAVLVNNASIVAAATEKSDFLGFGDANRNPENDRYFAQIGVEQSRLTFGLKIGINGEFGKLWGLRYQFYALALGAWLTFVWYHAMQVKEANKTFSAVYSGLERVGLKSMAVIFAVILTTFISDQVYQVYQLVRKFRGYPAPSAELIQPMDDIYMVVFGFSVLAVTVVFLGSVEFFWFMICAVGK</sequence>
<feature type="transmembrane region" description="Helical" evidence="1">
    <location>
        <begin position="137"/>
        <end position="155"/>
    </location>
</feature>